<evidence type="ECO:0000313" key="2">
    <source>
        <dbReference type="Proteomes" id="UP000035368"/>
    </source>
</evidence>
<proteinExistence type="predicted"/>
<dbReference type="EMBL" id="CP011541">
    <property type="protein sequence ID" value="AKK03152.1"/>
    <property type="molecule type" value="Genomic_DNA"/>
</dbReference>
<dbReference type="AlphaFoldDB" id="A0A0G3GWF2"/>
<dbReference type="KEGG" id="cei:CEPID_06465"/>
<dbReference type="Proteomes" id="UP000035368">
    <property type="component" value="Chromosome"/>
</dbReference>
<accession>A0A0G3GWF2</accession>
<gene>
    <name evidence="1" type="ORF">CEPID_06465</name>
</gene>
<organism evidence="1 2">
    <name type="scientific">Corynebacterium epidermidicanis</name>
    <dbReference type="NCBI Taxonomy" id="1050174"/>
    <lineage>
        <taxon>Bacteria</taxon>
        <taxon>Bacillati</taxon>
        <taxon>Actinomycetota</taxon>
        <taxon>Actinomycetes</taxon>
        <taxon>Mycobacteriales</taxon>
        <taxon>Corynebacteriaceae</taxon>
        <taxon>Corynebacterium</taxon>
    </lineage>
</organism>
<sequence length="103" mass="11458">MWENQPESPNVPIKLFNTPACSGWNPKLQAAPKEQARPFGGTKVSGHCRIYPSIGAHMWGLHPGNSDFGRQDGTRSNTGELIHDCICLLAWDHRADCYPLRVC</sequence>
<name>A0A0G3GWF2_9CORY</name>
<keyword evidence="2" id="KW-1185">Reference proteome</keyword>
<evidence type="ECO:0000313" key="1">
    <source>
        <dbReference type="EMBL" id="AKK03152.1"/>
    </source>
</evidence>
<protein>
    <submittedName>
        <fullName evidence="1">Uncharacterized protein</fullName>
    </submittedName>
</protein>
<reference evidence="1 2" key="1">
    <citation type="submission" date="2015-05" db="EMBL/GenBank/DDBJ databases">
        <title>Complete genome sequence of Corynebacterium epidermidicanis DSM 45586, isolated from the skin of a dog suffering from pruritus.</title>
        <authorList>
            <person name="Ruckert C."/>
            <person name="Albersmeier A."/>
            <person name="Winkler A."/>
            <person name="Tauch A."/>
        </authorList>
    </citation>
    <scope>NUCLEOTIDE SEQUENCE [LARGE SCALE GENOMIC DNA]</scope>
    <source>
        <strain evidence="1 2">DSM 45586</strain>
    </source>
</reference>